<dbReference type="Gene3D" id="1.10.238.10">
    <property type="entry name" value="EF-hand"/>
    <property type="match status" value="1"/>
</dbReference>
<evidence type="ECO:0000256" key="7">
    <source>
        <dbReference type="ARBA" id="ARBA00023136"/>
    </source>
</evidence>
<gene>
    <name evidence="12" type="ORF">PPAR1163_LOCUS28548</name>
</gene>
<reference evidence="12" key="1">
    <citation type="submission" date="2021-01" db="EMBL/GenBank/DDBJ databases">
        <authorList>
            <person name="Corre E."/>
            <person name="Pelletier E."/>
            <person name="Niang G."/>
            <person name="Scheremetjew M."/>
            <person name="Finn R."/>
            <person name="Kale V."/>
            <person name="Holt S."/>
            <person name="Cochrane G."/>
            <person name="Meng A."/>
            <person name="Brown T."/>
            <person name="Cohen L."/>
        </authorList>
    </citation>
    <scope>NUCLEOTIDE SEQUENCE</scope>
    <source>
        <strain evidence="12">CCMP2877</strain>
    </source>
</reference>
<protein>
    <recommendedName>
        <fullName evidence="11">EF-hand domain-containing protein</fullName>
    </recommendedName>
</protein>
<dbReference type="Gene3D" id="1.50.40.10">
    <property type="entry name" value="Mitochondrial carrier domain"/>
    <property type="match status" value="1"/>
</dbReference>
<evidence type="ECO:0000256" key="10">
    <source>
        <dbReference type="SAM" id="Phobius"/>
    </source>
</evidence>
<evidence type="ECO:0000256" key="9">
    <source>
        <dbReference type="RuleBase" id="RU000488"/>
    </source>
</evidence>
<keyword evidence="5" id="KW-0106">Calcium</keyword>
<name>A0A7S1XYD5_9STRA</name>
<dbReference type="PRINTS" id="PR00926">
    <property type="entry name" value="MITOCARRIER"/>
</dbReference>
<dbReference type="GO" id="GO:0005509">
    <property type="term" value="F:calcium ion binding"/>
    <property type="evidence" value="ECO:0007669"/>
    <property type="project" value="InterPro"/>
</dbReference>
<dbReference type="InterPro" id="IPR018247">
    <property type="entry name" value="EF_Hand_1_Ca_BS"/>
</dbReference>
<dbReference type="GO" id="GO:0005743">
    <property type="term" value="C:mitochondrial inner membrane"/>
    <property type="evidence" value="ECO:0007669"/>
    <property type="project" value="UniProtKB-SubCell"/>
</dbReference>
<dbReference type="PROSITE" id="PS50222">
    <property type="entry name" value="EF_HAND_2"/>
    <property type="match status" value="2"/>
</dbReference>
<evidence type="ECO:0000256" key="6">
    <source>
        <dbReference type="ARBA" id="ARBA00022989"/>
    </source>
</evidence>
<evidence type="ECO:0000256" key="4">
    <source>
        <dbReference type="ARBA" id="ARBA00022737"/>
    </source>
</evidence>
<dbReference type="Pfam" id="PF13833">
    <property type="entry name" value="EF-hand_8"/>
    <property type="match status" value="1"/>
</dbReference>
<dbReference type="InterPro" id="IPR002048">
    <property type="entry name" value="EF_hand_dom"/>
</dbReference>
<dbReference type="SUPFAM" id="SSF103506">
    <property type="entry name" value="Mitochondrial carrier"/>
    <property type="match status" value="1"/>
</dbReference>
<organism evidence="12">
    <name type="scientific">Phaeomonas parva</name>
    <dbReference type="NCBI Taxonomy" id="124430"/>
    <lineage>
        <taxon>Eukaryota</taxon>
        <taxon>Sar</taxon>
        <taxon>Stramenopiles</taxon>
        <taxon>Ochrophyta</taxon>
        <taxon>Pinguiophyceae</taxon>
        <taxon>Pinguiochrysidales</taxon>
        <taxon>Pinguiochrysidaceae</taxon>
        <taxon>Phaeomonas</taxon>
    </lineage>
</organism>
<dbReference type="PANTHER" id="PTHR24089">
    <property type="entry name" value="SOLUTE CARRIER FAMILY 25"/>
    <property type="match status" value="1"/>
</dbReference>
<keyword evidence="2 9" id="KW-0813">Transport</keyword>
<feature type="domain" description="EF-hand" evidence="11">
    <location>
        <begin position="73"/>
        <end position="108"/>
    </location>
</feature>
<proteinExistence type="inferred from homology"/>
<feature type="transmembrane region" description="Helical" evidence="10">
    <location>
        <begin position="427"/>
        <end position="446"/>
    </location>
</feature>
<sequence length="456" mass="49450">MPPPSLIADHASELERIFEEHAGEDKKLQPAELTPALVAMGVQLTPAEMRDTLARVDADGDGELDFDEFASIFEIGSLREVFDEMDADKSGFIDEHELRLALNELGYQASKRDVLNMMSRVDADGDGNVDFDEFRACFANVPLASLEVIAKQWTSLGSIEVGDIAPPIPPKGMPVWIFLLAGGCAGVAARTATAPLEKIKIVAQTGGGKVDIGAEFMRVWRTGGLRGLYAGNLANCIRTFPYLGITTAVYKELLKLTPADDEVDMMEPVYRGACAAAGGIVGQAFTYPMDVVRARLTLDDTGRMGIVQAFRDIYTREGPRAFYRGFYATCQAVAPFLAVQLPTLDILKALANDRGIPVDTTFLLCGGAFAGALAQTVVYPLDVLRRRLQVGGAASANIVADSTWLALRGIVEREGFRSLFAGIVPTYVKVMPATGIGMTTCNLMVMKYDEMRQQKR</sequence>
<dbReference type="InterPro" id="IPR011992">
    <property type="entry name" value="EF-hand-dom_pair"/>
</dbReference>
<dbReference type="FunFam" id="1.10.238.10:FF:000001">
    <property type="entry name" value="Calmodulin 1"/>
    <property type="match status" value="1"/>
</dbReference>
<dbReference type="Pfam" id="PF00153">
    <property type="entry name" value="Mito_carr"/>
    <property type="match status" value="3"/>
</dbReference>
<evidence type="ECO:0000259" key="11">
    <source>
        <dbReference type="PROSITE" id="PS50222"/>
    </source>
</evidence>
<keyword evidence="7 8" id="KW-0472">Membrane</keyword>
<evidence type="ECO:0000256" key="3">
    <source>
        <dbReference type="ARBA" id="ARBA00022692"/>
    </source>
</evidence>
<accession>A0A7S1XYD5</accession>
<dbReference type="PROSITE" id="PS00018">
    <property type="entry name" value="EF_HAND_1"/>
    <property type="match status" value="2"/>
</dbReference>
<evidence type="ECO:0000256" key="2">
    <source>
        <dbReference type="ARBA" id="ARBA00022448"/>
    </source>
</evidence>
<evidence type="ECO:0000313" key="12">
    <source>
        <dbReference type="EMBL" id="CAD9270109.1"/>
    </source>
</evidence>
<feature type="repeat" description="Solcar" evidence="8">
    <location>
        <begin position="358"/>
        <end position="447"/>
    </location>
</feature>
<dbReference type="InterPro" id="IPR018108">
    <property type="entry name" value="MCP_transmembrane"/>
</dbReference>
<dbReference type="InterPro" id="IPR002067">
    <property type="entry name" value="MCP"/>
</dbReference>
<feature type="repeat" description="Solcar" evidence="8">
    <location>
        <begin position="266"/>
        <end position="350"/>
    </location>
</feature>
<evidence type="ECO:0000256" key="1">
    <source>
        <dbReference type="ARBA" id="ARBA00004448"/>
    </source>
</evidence>
<dbReference type="PROSITE" id="PS50920">
    <property type="entry name" value="SOLCAR"/>
    <property type="match status" value="3"/>
</dbReference>
<keyword evidence="4" id="KW-0677">Repeat</keyword>
<dbReference type="SMART" id="SM00054">
    <property type="entry name" value="EFh"/>
    <property type="match status" value="3"/>
</dbReference>
<dbReference type="SUPFAM" id="SSF47473">
    <property type="entry name" value="EF-hand"/>
    <property type="match status" value="1"/>
</dbReference>
<evidence type="ECO:0000256" key="8">
    <source>
        <dbReference type="PROSITE-ProRule" id="PRU00282"/>
    </source>
</evidence>
<dbReference type="GO" id="GO:0055085">
    <property type="term" value="P:transmembrane transport"/>
    <property type="evidence" value="ECO:0007669"/>
    <property type="project" value="InterPro"/>
</dbReference>
<keyword evidence="6 10" id="KW-1133">Transmembrane helix</keyword>
<feature type="domain" description="EF-hand" evidence="11">
    <location>
        <begin position="109"/>
        <end position="144"/>
    </location>
</feature>
<comment type="subcellular location">
    <subcellularLocation>
        <location evidence="1">Mitochondrion inner membrane</location>
        <topology evidence="1">Multi-pass membrane protein</topology>
    </subcellularLocation>
</comment>
<keyword evidence="3 8" id="KW-0812">Transmembrane</keyword>
<dbReference type="EMBL" id="HBGJ01045409">
    <property type="protein sequence ID" value="CAD9270109.1"/>
    <property type="molecule type" value="Transcribed_RNA"/>
</dbReference>
<dbReference type="AlphaFoldDB" id="A0A7S1XYD5"/>
<dbReference type="InterPro" id="IPR023395">
    <property type="entry name" value="MCP_dom_sf"/>
</dbReference>
<dbReference type="Pfam" id="PF13499">
    <property type="entry name" value="EF-hand_7"/>
    <property type="match status" value="1"/>
</dbReference>
<feature type="repeat" description="Solcar" evidence="8">
    <location>
        <begin position="173"/>
        <end position="256"/>
    </location>
</feature>
<evidence type="ECO:0000256" key="5">
    <source>
        <dbReference type="ARBA" id="ARBA00022837"/>
    </source>
</evidence>
<comment type="similarity">
    <text evidence="9">Belongs to the mitochondrial carrier (TC 2.A.29) family.</text>
</comment>